<keyword evidence="3" id="KW-1185">Reference proteome</keyword>
<proteinExistence type="predicted"/>
<evidence type="ECO:0000256" key="1">
    <source>
        <dbReference type="SAM" id="MobiDB-lite"/>
    </source>
</evidence>
<gene>
    <name evidence="2" type="ORF">OLEA9_A065388</name>
</gene>
<organism evidence="2 3">
    <name type="scientific">Olea europaea subsp. europaea</name>
    <dbReference type="NCBI Taxonomy" id="158383"/>
    <lineage>
        <taxon>Eukaryota</taxon>
        <taxon>Viridiplantae</taxon>
        <taxon>Streptophyta</taxon>
        <taxon>Embryophyta</taxon>
        <taxon>Tracheophyta</taxon>
        <taxon>Spermatophyta</taxon>
        <taxon>Magnoliopsida</taxon>
        <taxon>eudicotyledons</taxon>
        <taxon>Gunneridae</taxon>
        <taxon>Pentapetalae</taxon>
        <taxon>asterids</taxon>
        <taxon>lamiids</taxon>
        <taxon>Lamiales</taxon>
        <taxon>Oleaceae</taxon>
        <taxon>Oleeae</taxon>
        <taxon>Olea</taxon>
    </lineage>
</organism>
<protein>
    <submittedName>
        <fullName evidence="2">Uncharacterized protein</fullName>
    </submittedName>
</protein>
<dbReference type="PANTHER" id="PTHR37256:SF1">
    <property type="entry name" value="MYB-LIKE PROTEIN A"/>
    <property type="match status" value="1"/>
</dbReference>
<dbReference type="PANTHER" id="PTHR37256">
    <property type="entry name" value="E1A-BINDING PROTEIN P400-LIKE"/>
    <property type="match status" value="1"/>
</dbReference>
<dbReference type="Proteomes" id="UP000594638">
    <property type="component" value="Unassembled WGS sequence"/>
</dbReference>
<reference evidence="2 3" key="1">
    <citation type="submission" date="2019-12" db="EMBL/GenBank/DDBJ databases">
        <authorList>
            <person name="Alioto T."/>
            <person name="Alioto T."/>
            <person name="Gomez Garrido J."/>
        </authorList>
    </citation>
    <scope>NUCLEOTIDE SEQUENCE [LARGE SCALE GENOMIC DNA]</scope>
</reference>
<feature type="compositionally biased region" description="Polar residues" evidence="1">
    <location>
        <begin position="55"/>
        <end position="70"/>
    </location>
</feature>
<feature type="region of interest" description="Disordered" evidence="1">
    <location>
        <begin position="45"/>
        <end position="82"/>
    </location>
</feature>
<comment type="caution">
    <text evidence="2">The sequence shown here is derived from an EMBL/GenBank/DDBJ whole genome shotgun (WGS) entry which is preliminary data.</text>
</comment>
<dbReference type="Gramene" id="OE9A065388T1">
    <property type="protein sequence ID" value="OE9A065388C1"/>
    <property type="gene ID" value="OE9A065388"/>
</dbReference>
<dbReference type="AlphaFoldDB" id="A0A8S0PRA6"/>
<evidence type="ECO:0000313" key="2">
    <source>
        <dbReference type="EMBL" id="CAA2956489.1"/>
    </source>
</evidence>
<name>A0A8S0PRA6_OLEEU</name>
<sequence>MRGNYSSKQISTKNGGVELEKLENLKENKKTHLSGSYVRTLVKELTSSRTKENKSSGVEVSSFSNQNSAKNGEGFDEKPRKQVRRRLRTRPYQERLLNMAEARREIATALKFHRAAMKKAQEMENQPLMESSPQEISLENEAKLNFTRNQRIYATNSTSNFSYCSSGPDYSWPVSPVPPPPPTTFQENINISLPNQTLGLNLNFQDFNNLDATPYYITTTPPSLFSSSSASASSSSSPPLSAAAATTFETPRMAPMVAESGVPEMELDLHPAMDDKEMAEIRSIGEKHQMVWNDTMNLVTSAWWFKFLKAMEISPEHKTDDYGLVSPFGEVMEFPDCLNDSCSYDYLQDSDLPW</sequence>
<dbReference type="EMBL" id="CACTIH010000188">
    <property type="protein sequence ID" value="CAA2956489.1"/>
    <property type="molecule type" value="Genomic_DNA"/>
</dbReference>
<accession>A0A8S0PRA6</accession>
<dbReference type="OrthoDB" id="692030at2759"/>
<evidence type="ECO:0000313" key="3">
    <source>
        <dbReference type="Proteomes" id="UP000594638"/>
    </source>
</evidence>